<proteinExistence type="inferred from homology"/>
<evidence type="ECO:0000256" key="5">
    <source>
        <dbReference type="PROSITE-ProRule" id="PRU00182"/>
    </source>
</evidence>
<dbReference type="NCBIfam" id="TIGR00005">
    <property type="entry name" value="rluA_subfam"/>
    <property type="match status" value="1"/>
</dbReference>
<dbReference type="InterPro" id="IPR036986">
    <property type="entry name" value="S4_RNA-bd_sf"/>
</dbReference>
<evidence type="ECO:0000256" key="1">
    <source>
        <dbReference type="ARBA" id="ARBA00000073"/>
    </source>
</evidence>
<dbReference type="KEGG" id="mgly:NCTC10194_00704"/>
<keyword evidence="5" id="KW-0694">RNA-binding</keyword>
<dbReference type="GO" id="GO:0000455">
    <property type="term" value="P:enzyme-directed rRNA pseudouridine synthesis"/>
    <property type="evidence" value="ECO:0007669"/>
    <property type="project" value="TreeGrafter"/>
</dbReference>
<dbReference type="CDD" id="cd00165">
    <property type="entry name" value="S4"/>
    <property type="match status" value="1"/>
</dbReference>
<name>A0A449AWP6_9BACT</name>
<sequence>MLWTLCAFNNKIQIIDIINIMIELIVKYKDRIDKYVSNNTEISRNDIQQLIEENVVSVDGMIINKPKFQVREGQLIKIERVIDKEIKIEPQEMELNIVYEDEHLCVIDKPTGLIVHPAPGHYEKTLVNGLLYHFKNNLSNENGLLRPGIVHRIDKDTSGLLIIAKNNESHKLLAEMFAEHKIQRSYVAICDGIIEDKKLKLDLPIGRNPKDRQKMAVTNQNSKHAITYVTLLNTFYLDNLPKSLIKCELETGRTHQIRVHLAYIKNPIYGDPIYNKYVDEQGQRLHAYKLTFLHPLLNKRITLYSKPPKDFDVANFDFDQFIAEDQKEMEQND</sequence>
<dbReference type="EC" id="5.4.99.-" evidence="6"/>
<dbReference type="EMBL" id="LR215024">
    <property type="protein sequence ID" value="VEU71165.1"/>
    <property type="molecule type" value="Genomic_DNA"/>
</dbReference>
<comment type="function">
    <text evidence="6">Responsible for synthesis of pseudouridine from uracil.</text>
</comment>
<reference evidence="8 9" key="1">
    <citation type="submission" date="2019-01" db="EMBL/GenBank/DDBJ databases">
        <authorList>
            <consortium name="Pathogen Informatics"/>
        </authorList>
    </citation>
    <scope>NUCLEOTIDE SEQUENCE [LARGE SCALE GENOMIC DNA]</scope>
    <source>
        <strain evidence="8 9">NCTC10194</strain>
    </source>
</reference>
<keyword evidence="9" id="KW-1185">Reference proteome</keyword>
<protein>
    <recommendedName>
        <fullName evidence="6">Pseudouridine synthase</fullName>
        <ecNumber evidence="6">5.4.99.-</ecNumber>
    </recommendedName>
</protein>
<dbReference type="InterPro" id="IPR002942">
    <property type="entry name" value="S4_RNA-bd"/>
</dbReference>
<organism evidence="8 9">
    <name type="scientific">Mycoplasmopsis glycophila</name>
    <dbReference type="NCBI Taxonomy" id="171285"/>
    <lineage>
        <taxon>Bacteria</taxon>
        <taxon>Bacillati</taxon>
        <taxon>Mycoplasmatota</taxon>
        <taxon>Mycoplasmoidales</taxon>
        <taxon>Metamycoplasmataceae</taxon>
        <taxon>Mycoplasmopsis</taxon>
    </lineage>
</organism>
<comment type="catalytic activity">
    <reaction evidence="1 6">
        <text>a uridine in RNA = a pseudouridine in RNA</text>
        <dbReference type="Rhea" id="RHEA:48348"/>
        <dbReference type="Rhea" id="RHEA-COMP:12068"/>
        <dbReference type="Rhea" id="RHEA-COMP:12069"/>
        <dbReference type="ChEBI" id="CHEBI:65314"/>
        <dbReference type="ChEBI" id="CHEBI:65315"/>
    </reaction>
</comment>
<dbReference type="CDD" id="cd02869">
    <property type="entry name" value="PseudoU_synth_RluA_like"/>
    <property type="match status" value="1"/>
</dbReference>
<evidence type="ECO:0000313" key="8">
    <source>
        <dbReference type="EMBL" id="VEU71165.1"/>
    </source>
</evidence>
<accession>A0A449AWP6</accession>
<evidence type="ECO:0000256" key="6">
    <source>
        <dbReference type="RuleBase" id="RU362028"/>
    </source>
</evidence>
<evidence type="ECO:0000259" key="7">
    <source>
        <dbReference type="SMART" id="SM00363"/>
    </source>
</evidence>
<dbReference type="GO" id="GO:0003723">
    <property type="term" value="F:RNA binding"/>
    <property type="evidence" value="ECO:0007669"/>
    <property type="project" value="UniProtKB-KW"/>
</dbReference>
<dbReference type="PROSITE" id="PS01129">
    <property type="entry name" value="PSI_RLU"/>
    <property type="match status" value="1"/>
</dbReference>
<evidence type="ECO:0000256" key="2">
    <source>
        <dbReference type="ARBA" id="ARBA00010876"/>
    </source>
</evidence>
<dbReference type="GO" id="GO:0120159">
    <property type="term" value="F:rRNA pseudouridine synthase activity"/>
    <property type="evidence" value="ECO:0007669"/>
    <property type="project" value="UniProtKB-ARBA"/>
</dbReference>
<dbReference type="PROSITE" id="PS50889">
    <property type="entry name" value="S4"/>
    <property type="match status" value="1"/>
</dbReference>
<evidence type="ECO:0000256" key="4">
    <source>
        <dbReference type="PIRSR" id="PIRSR606225-1"/>
    </source>
</evidence>
<keyword evidence="3 6" id="KW-0413">Isomerase</keyword>
<dbReference type="PANTHER" id="PTHR21600">
    <property type="entry name" value="MITOCHONDRIAL RNA PSEUDOURIDINE SYNTHASE"/>
    <property type="match status" value="1"/>
</dbReference>
<evidence type="ECO:0000313" key="9">
    <source>
        <dbReference type="Proteomes" id="UP000290815"/>
    </source>
</evidence>
<feature type="active site" evidence="4">
    <location>
        <position position="154"/>
    </location>
</feature>
<dbReference type="PANTHER" id="PTHR21600:SF44">
    <property type="entry name" value="RIBOSOMAL LARGE SUBUNIT PSEUDOURIDINE SYNTHASE D"/>
    <property type="match status" value="1"/>
</dbReference>
<dbReference type="InterPro" id="IPR050188">
    <property type="entry name" value="RluA_PseudoU_synthase"/>
</dbReference>
<evidence type="ECO:0000256" key="3">
    <source>
        <dbReference type="ARBA" id="ARBA00023235"/>
    </source>
</evidence>
<feature type="domain" description="RNA-binding S4" evidence="7">
    <location>
        <begin position="30"/>
        <end position="87"/>
    </location>
</feature>
<comment type="similarity">
    <text evidence="2 6">Belongs to the pseudouridine synthase RluA family.</text>
</comment>
<dbReference type="SUPFAM" id="SSF55120">
    <property type="entry name" value="Pseudouridine synthase"/>
    <property type="match status" value="1"/>
</dbReference>
<dbReference type="InterPro" id="IPR006224">
    <property type="entry name" value="PsdUridine_synth_RluA-like_CS"/>
</dbReference>
<dbReference type="SMART" id="SM00363">
    <property type="entry name" value="S4"/>
    <property type="match status" value="1"/>
</dbReference>
<dbReference type="InterPro" id="IPR006145">
    <property type="entry name" value="PsdUridine_synth_RsuA/RluA"/>
</dbReference>
<dbReference type="Gene3D" id="3.30.2350.10">
    <property type="entry name" value="Pseudouridine synthase"/>
    <property type="match status" value="1"/>
</dbReference>
<gene>
    <name evidence="8" type="primary">MCYN0100</name>
    <name evidence="8" type="ORF">NCTC10194_00704</name>
</gene>
<dbReference type="SUPFAM" id="SSF55174">
    <property type="entry name" value="Alpha-L RNA-binding motif"/>
    <property type="match status" value="1"/>
</dbReference>
<dbReference type="InterPro" id="IPR006225">
    <property type="entry name" value="PsdUridine_synth_RluC/D"/>
</dbReference>
<dbReference type="Proteomes" id="UP000290815">
    <property type="component" value="Chromosome"/>
</dbReference>
<dbReference type="Pfam" id="PF00849">
    <property type="entry name" value="PseudoU_synth_2"/>
    <property type="match status" value="1"/>
</dbReference>
<dbReference type="AlphaFoldDB" id="A0A449AWP6"/>
<dbReference type="Pfam" id="PF01479">
    <property type="entry name" value="S4"/>
    <property type="match status" value="1"/>
</dbReference>
<dbReference type="InterPro" id="IPR020103">
    <property type="entry name" value="PsdUridine_synth_cat_dom_sf"/>
</dbReference>
<dbReference type="Gene3D" id="3.10.290.10">
    <property type="entry name" value="RNA-binding S4 domain"/>
    <property type="match status" value="1"/>
</dbReference>